<comment type="pathway">
    <text evidence="4">Amino-acid degradation; L-threonine degradation via propanoate pathway; propanoate from L-threonine: step 1/4.</text>
</comment>
<sequence>MAVTFEKIQSAYAQMRSHLRPTPSRFSPLLSQQTHTHLILKFENLQRTGSFKDRGAWVKMESLCAQEKVQGVLAVSAGNHAQAVADQANQRQIPATLIMPSFAPQVKVDRTRQSGAEILLQGETLDDAIALGLALARDRGLTFIHPYDDEQIITGQGTVALELLQAHPDLEVLIVPVGGGGLLAGMAIAAKHLKPNLHLIGVETEQFPTLWQTLHQHPIRCGHSTLADGIAVKSPGHLTQPILEQWMDELVLVDETAIEAALLLLLDTEKTLVEGAGAVALAALFKLGKRLQGKDVGIILSGGNIDPLTLSAVIQRNLFRTARLVHLYVTLRDIPGSLAQVTQILAAQGANIMEVHHHREFSALALQTVELELVLLTRGHTHLASIQADLEAAHCQTRTQPIACQGLPPAPQILTAS</sequence>
<dbReference type="PANTHER" id="PTHR48078:SF6">
    <property type="entry name" value="L-THREONINE DEHYDRATASE CATABOLIC TDCB"/>
    <property type="match status" value="1"/>
</dbReference>
<evidence type="ECO:0000256" key="6">
    <source>
        <dbReference type="ARBA" id="ARBA00011447"/>
    </source>
</evidence>
<dbReference type="InterPro" id="IPR001926">
    <property type="entry name" value="TrpB-like_PALP"/>
</dbReference>
<evidence type="ECO:0000256" key="12">
    <source>
        <dbReference type="ARBA" id="ARBA00023239"/>
    </source>
</evidence>
<reference evidence="16 17" key="1">
    <citation type="journal article" date="2015" name="Genome Announc.">
        <title>Draft Genome Sequence of Filamentous Marine Cyanobacterium Lyngbya confervoides Strain BDU141951.</title>
        <authorList>
            <person name="Chandrababunaidu M.M."/>
            <person name="Sen D."/>
            <person name="Tripathy S."/>
        </authorList>
    </citation>
    <scope>NUCLEOTIDE SEQUENCE [LARGE SCALE GENOMIC DNA]</scope>
    <source>
        <strain evidence="16 17">BDU141951</strain>
    </source>
</reference>
<dbReference type="RefSeq" id="WP_166279879.1">
    <property type="nucleotide sequence ID" value="NZ_JTHE03000022.1"/>
</dbReference>
<dbReference type="CDD" id="cd01562">
    <property type="entry name" value="Thr-dehyd"/>
    <property type="match status" value="1"/>
</dbReference>
<dbReference type="AlphaFoldDB" id="A0ABD4T053"/>
<comment type="function">
    <text evidence="13">Catalyzes the anaerobic formation of alpha-ketobutyrate and ammonia from threonine in a two-step reaction. The first step involved a dehydration of threonine and a production of enamine intermediates (aminocrotonate), which tautomerizes to its imine form (iminobutyrate). Both intermediates are unstable and short-lived. The second step is the nonenzymatic hydrolysis of the enamine/imine intermediates to form 2-ketobutyrate and free ammonia. In the low water environment of the cell, the second step is accelerated by RidA.</text>
</comment>
<evidence type="ECO:0000256" key="1">
    <source>
        <dbReference type="ARBA" id="ARBA00001274"/>
    </source>
</evidence>
<evidence type="ECO:0000256" key="9">
    <source>
        <dbReference type="ARBA" id="ARBA00022533"/>
    </source>
</evidence>
<feature type="domain" description="ACT" evidence="15">
    <location>
        <begin position="326"/>
        <end position="405"/>
    </location>
</feature>
<dbReference type="InterPro" id="IPR044561">
    <property type="entry name" value="ACT_ThrD-II-like"/>
</dbReference>
<name>A0ABD4T053_9CYAN</name>
<evidence type="ECO:0000256" key="8">
    <source>
        <dbReference type="ARBA" id="ARBA00022248"/>
    </source>
</evidence>
<dbReference type="InterPro" id="IPR050147">
    <property type="entry name" value="Ser/Thr_Dehydratase"/>
</dbReference>
<evidence type="ECO:0000256" key="4">
    <source>
        <dbReference type="ARBA" id="ARBA00004958"/>
    </source>
</evidence>
<keyword evidence="10" id="KW-0100">Branched-chain amino acid biosynthesis</keyword>
<comment type="similarity">
    <text evidence="5">Belongs to the serine/threonine dehydratase family.</text>
</comment>
<dbReference type="SUPFAM" id="SSF55021">
    <property type="entry name" value="ACT-like"/>
    <property type="match status" value="1"/>
</dbReference>
<evidence type="ECO:0000313" key="17">
    <source>
        <dbReference type="Proteomes" id="UP000031561"/>
    </source>
</evidence>
<keyword evidence="17" id="KW-1185">Reference proteome</keyword>
<keyword evidence="11" id="KW-0663">Pyridoxal phosphate</keyword>
<dbReference type="EC" id="4.3.1.19" evidence="7"/>
<keyword evidence="10" id="KW-0412">Isoleucine biosynthesis</keyword>
<dbReference type="NCBIfam" id="TIGR01127">
    <property type="entry name" value="ilvA_1Cterm"/>
    <property type="match status" value="1"/>
</dbReference>
<comment type="pathway">
    <text evidence="3">Amino-acid biosynthesis; L-isoleucine biosynthesis; 2-oxobutanoate from L-threonine: step 1/1.</text>
</comment>
<keyword evidence="10" id="KW-0028">Amino-acid biosynthesis</keyword>
<dbReference type="Gene3D" id="3.40.50.1100">
    <property type="match status" value="2"/>
</dbReference>
<dbReference type="InterPro" id="IPR005789">
    <property type="entry name" value="Thr_deHydtase_catblc"/>
</dbReference>
<dbReference type="FunFam" id="3.40.50.1100:FF:000005">
    <property type="entry name" value="Threonine dehydratase catabolic"/>
    <property type="match status" value="1"/>
</dbReference>
<dbReference type="InterPro" id="IPR000634">
    <property type="entry name" value="Ser/Thr_deHydtase_PyrdxlP-BS"/>
</dbReference>
<accession>A0ABD4T053</accession>
<protein>
    <recommendedName>
        <fullName evidence="8">L-threonine dehydratase catabolic TdcB</fullName>
        <ecNumber evidence="7">4.3.1.19</ecNumber>
    </recommendedName>
    <alternativeName>
        <fullName evidence="14">Threonine deaminase</fullName>
    </alternativeName>
</protein>
<dbReference type="InterPro" id="IPR045865">
    <property type="entry name" value="ACT-like_dom_sf"/>
</dbReference>
<gene>
    <name evidence="16" type="ORF">QQ91_0003120</name>
</gene>
<dbReference type="NCBIfam" id="NF005600">
    <property type="entry name" value="PRK07334.1"/>
    <property type="match status" value="1"/>
</dbReference>
<dbReference type="PANTHER" id="PTHR48078">
    <property type="entry name" value="THREONINE DEHYDRATASE, MITOCHONDRIAL-RELATED"/>
    <property type="match status" value="1"/>
</dbReference>
<comment type="subunit">
    <text evidence="6">In the native structure, TdcB is in a dimeric form, whereas in the TdcB-AMP complex, it exists in a tetrameric form (dimer of dimers).</text>
</comment>
<evidence type="ECO:0000256" key="5">
    <source>
        <dbReference type="ARBA" id="ARBA00010869"/>
    </source>
</evidence>
<dbReference type="GO" id="GO:0004794">
    <property type="term" value="F:threonine deaminase activity"/>
    <property type="evidence" value="ECO:0007669"/>
    <property type="project" value="UniProtKB-EC"/>
</dbReference>
<dbReference type="InterPro" id="IPR002912">
    <property type="entry name" value="ACT_dom"/>
</dbReference>
<comment type="cofactor">
    <cofactor evidence="2">
        <name>pyridoxal 5'-phosphate</name>
        <dbReference type="ChEBI" id="CHEBI:597326"/>
    </cofactor>
</comment>
<evidence type="ECO:0000256" key="10">
    <source>
        <dbReference type="ARBA" id="ARBA00022624"/>
    </source>
</evidence>
<evidence type="ECO:0000256" key="11">
    <source>
        <dbReference type="ARBA" id="ARBA00022898"/>
    </source>
</evidence>
<dbReference type="PROSITE" id="PS00165">
    <property type="entry name" value="DEHYDRATASE_SER_THR"/>
    <property type="match status" value="1"/>
</dbReference>
<dbReference type="Proteomes" id="UP000031561">
    <property type="component" value="Unassembled WGS sequence"/>
</dbReference>
<evidence type="ECO:0000256" key="2">
    <source>
        <dbReference type="ARBA" id="ARBA00001933"/>
    </source>
</evidence>
<dbReference type="CDD" id="cd04886">
    <property type="entry name" value="ACT_ThrD-II-like"/>
    <property type="match status" value="1"/>
</dbReference>
<dbReference type="FunFam" id="3.40.50.1100:FF:000007">
    <property type="entry name" value="L-threonine dehydratase catabolic TdcB"/>
    <property type="match status" value="1"/>
</dbReference>
<evidence type="ECO:0000256" key="14">
    <source>
        <dbReference type="ARBA" id="ARBA00031427"/>
    </source>
</evidence>
<dbReference type="InterPro" id="IPR036052">
    <property type="entry name" value="TrpB-like_PALP_sf"/>
</dbReference>
<evidence type="ECO:0000256" key="7">
    <source>
        <dbReference type="ARBA" id="ARBA00012096"/>
    </source>
</evidence>
<dbReference type="EMBL" id="JTHE03000022">
    <property type="protein sequence ID" value="MCM1981821.1"/>
    <property type="molecule type" value="Genomic_DNA"/>
</dbReference>
<keyword evidence="12 16" id="KW-0456">Lyase</keyword>
<keyword evidence="9" id="KW-0021">Allosteric enzyme</keyword>
<evidence type="ECO:0000256" key="13">
    <source>
        <dbReference type="ARBA" id="ARBA00025527"/>
    </source>
</evidence>
<comment type="catalytic activity">
    <reaction evidence="1">
        <text>L-threonine = 2-oxobutanoate + NH4(+)</text>
        <dbReference type="Rhea" id="RHEA:22108"/>
        <dbReference type="ChEBI" id="CHEBI:16763"/>
        <dbReference type="ChEBI" id="CHEBI:28938"/>
        <dbReference type="ChEBI" id="CHEBI:57926"/>
        <dbReference type="EC" id="4.3.1.19"/>
    </reaction>
</comment>
<evidence type="ECO:0000259" key="15">
    <source>
        <dbReference type="PROSITE" id="PS51671"/>
    </source>
</evidence>
<evidence type="ECO:0000256" key="3">
    <source>
        <dbReference type="ARBA" id="ARBA00004810"/>
    </source>
</evidence>
<dbReference type="GO" id="GO:0009097">
    <property type="term" value="P:isoleucine biosynthetic process"/>
    <property type="evidence" value="ECO:0007669"/>
    <property type="project" value="UniProtKB-KW"/>
</dbReference>
<dbReference type="SUPFAM" id="SSF53686">
    <property type="entry name" value="Tryptophan synthase beta subunit-like PLP-dependent enzymes"/>
    <property type="match status" value="1"/>
</dbReference>
<dbReference type="PROSITE" id="PS51671">
    <property type="entry name" value="ACT"/>
    <property type="match status" value="1"/>
</dbReference>
<proteinExistence type="inferred from homology"/>
<dbReference type="Pfam" id="PF00291">
    <property type="entry name" value="PALP"/>
    <property type="match status" value="1"/>
</dbReference>
<evidence type="ECO:0000313" key="16">
    <source>
        <dbReference type="EMBL" id="MCM1981821.1"/>
    </source>
</evidence>
<organism evidence="16 17">
    <name type="scientific">Lyngbya confervoides BDU141951</name>
    <dbReference type="NCBI Taxonomy" id="1574623"/>
    <lineage>
        <taxon>Bacteria</taxon>
        <taxon>Bacillati</taxon>
        <taxon>Cyanobacteriota</taxon>
        <taxon>Cyanophyceae</taxon>
        <taxon>Oscillatoriophycideae</taxon>
        <taxon>Oscillatoriales</taxon>
        <taxon>Microcoleaceae</taxon>
        <taxon>Lyngbya</taxon>
    </lineage>
</organism>
<comment type="caution">
    <text evidence="16">The sequence shown here is derived from an EMBL/GenBank/DDBJ whole genome shotgun (WGS) entry which is preliminary data.</text>
</comment>